<dbReference type="RefSeq" id="WP_130936920.1">
    <property type="nucleotide sequence ID" value="NZ_BMEE01000004.1"/>
</dbReference>
<sequence length="243" mass="28265">MTKRGKLVLFALLFILSLLIGQEINNQNLNRNRDFQLLNERQERDIFIKKGIDSSTSKIFNNLSKAFAEQGLKIDSVNNSIIKLRDSIKSTIRVDKQPFSVFKIDTSGISIKKDTNNKDYINISFTSRDAPSYDLNVTCYLLTVFNNKAHELYKLNPLPKHQIYPTNAIWDFRWMTNIEDISKIYLRAIGTYKSVGKKKLFHIDDIIIYDNKTKENNVLVSSGREDFINFLKQYPKNKIINID</sequence>
<comment type="caution">
    <text evidence="1">The sequence shown here is derived from an EMBL/GenBank/DDBJ whole genome shotgun (WGS) entry which is preliminary data.</text>
</comment>
<evidence type="ECO:0000313" key="2">
    <source>
        <dbReference type="Proteomes" id="UP000292372"/>
    </source>
</evidence>
<dbReference type="Proteomes" id="UP000292372">
    <property type="component" value="Unassembled WGS sequence"/>
</dbReference>
<protein>
    <submittedName>
        <fullName evidence="1">Uncharacterized protein</fullName>
    </submittedName>
</protein>
<organism evidence="1 2">
    <name type="scientific">Hyunsoonleella pacifica</name>
    <dbReference type="NCBI Taxonomy" id="1080224"/>
    <lineage>
        <taxon>Bacteria</taxon>
        <taxon>Pseudomonadati</taxon>
        <taxon>Bacteroidota</taxon>
        <taxon>Flavobacteriia</taxon>
        <taxon>Flavobacteriales</taxon>
        <taxon>Flavobacteriaceae</taxon>
    </lineage>
</organism>
<keyword evidence="2" id="KW-1185">Reference proteome</keyword>
<evidence type="ECO:0000313" key="1">
    <source>
        <dbReference type="EMBL" id="TBN15435.1"/>
    </source>
</evidence>
<dbReference type="EMBL" id="SIRS01000004">
    <property type="protein sequence ID" value="TBN15435.1"/>
    <property type="molecule type" value="Genomic_DNA"/>
</dbReference>
<proteinExistence type="predicted"/>
<gene>
    <name evidence="1" type="ORF">EYD46_09865</name>
</gene>
<reference evidence="1 2" key="1">
    <citation type="journal article" date="2015" name="Int. J. Syst. Evol. Microbiol.">
        <title>Hyunsoonleella pacifica sp. nov., isolated from seawater of South Pacific Gyre.</title>
        <authorList>
            <person name="Gao X."/>
            <person name="Zhang Z."/>
            <person name="Dai X."/>
            <person name="Zhang X.H."/>
        </authorList>
    </citation>
    <scope>NUCLEOTIDE SEQUENCE [LARGE SCALE GENOMIC DNA]</scope>
    <source>
        <strain evidence="1 2">SW033</strain>
    </source>
</reference>
<dbReference type="AlphaFoldDB" id="A0A4V2JAV9"/>
<name>A0A4V2JAV9_9FLAO</name>
<accession>A0A4V2JAV9</accession>